<sequence length="88" mass="10045">MQLHKLFFAQLLVVLFQKPHRYLCYPPPVPDLGKDKISLTIDSIGYCLRLLNVTFDNTLRPKLLPNRSEGSLGNPSHGFPNILRQDTI</sequence>
<keyword evidence="4" id="KW-1185">Reference proteome</keyword>
<reference evidence="3 4" key="1">
    <citation type="journal article" date="2019" name="Sci. Rep.">
        <title>Orb-weaving spider Araneus ventricosus genome elucidates the spidroin gene catalogue.</title>
        <authorList>
            <person name="Kono N."/>
            <person name="Nakamura H."/>
            <person name="Ohtoshi R."/>
            <person name="Moran D.A.P."/>
            <person name="Shinohara A."/>
            <person name="Yoshida Y."/>
            <person name="Fujiwara M."/>
            <person name="Mori M."/>
            <person name="Tomita M."/>
            <person name="Arakawa K."/>
        </authorList>
    </citation>
    <scope>NUCLEOTIDE SEQUENCE [LARGE SCALE GENOMIC DNA]</scope>
</reference>
<protein>
    <recommendedName>
        <fullName evidence="5">Secreted protein</fullName>
    </recommendedName>
</protein>
<gene>
    <name evidence="3" type="ORF">AVEN_139601_1</name>
</gene>
<organism evidence="3 4">
    <name type="scientific">Araneus ventricosus</name>
    <name type="common">Orbweaver spider</name>
    <name type="synonym">Epeira ventricosa</name>
    <dbReference type="NCBI Taxonomy" id="182803"/>
    <lineage>
        <taxon>Eukaryota</taxon>
        <taxon>Metazoa</taxon>
        <taxon>Ecdysozoa</taxon>
        <taxon>Arthropoda</taxon>
        <taxon>Chelicerata</taxon>
        <taxon>Arachnida</taxon>
        <taxon>Araneae</taxon>
        <taxon>Araneomorphae</taxon>
        <taxon>Entelegynae</taxon>
        <taxon>Araneoidea</taxon>
        <taxon>Araneidae</taxon>
        <taxon>Araneus</taxon>
    </lineage>
</organism>
<feature type="signal peptide" evidence="2">
    <location>
        <begin position="1"/>
        <end position="24"/>
    </location>
</feature>
<evidence type="ECO:0000256" key="1">
    <source>
        <dbReference type="SAM" id="MobiDB-lite"/>
    </source>
</evidence>
<evidence type="ECO:0000313" key="3">
    <source>
        <dbReference type="EMBL" id="GBM88646.1"/>
    </source>
</evidence>
<feature type="region of interest" description="Disordered" evidence="1">
    <location>
        <begin position="64"/>
        <end position="88"/>
    </location>
</feature>
<keyword evidence="2" id="KW-0732">Signal</keyword>
<evidence type="ECO:0000256" key="2">
    <source>
        <dbReference type="SAM" id="SignalP"/>
    </source>
</evidence>
<accession>A0A4Y2JHR5</accession>
<dbReference type="Proteomes" id="UP000499080">
    <property type="component" value="Unassembled WGS sequence"/>
</dbReference>
<dbReference type="EMBL" id="BGPR01003481">
    <property type="protein sequence ID" value="GBM88646.1"/>
    <property type="molecule type" value="Genomic_DNA"/>
</dbReference>
<evidence type="ECO:0008006" key="5">
    <source>
        <dbReference type="Google" id="ProtNLM"/>
    </source>
</evidence>
<comment type="caution">
    <text evidence="3">The sequence shown here is derived from an EMBL/GenBank/DDBJ whole genome shotgun (WGS) entry which is preliminary data.</text>
</comment>
<evidence type="ECO:0000313" key="4">
    <source>
        <dbReference type="Proteomes" id="UP000499080"/>
    </source>
</evidence>
<name>A0A4Y2JHR5_ARAVE</name>
<proteinExistence type="predicted"/>
<feature type="chain" id="PRO_5021311853" description="Secreted protein" evidence="2">
    <location>
        <begin position="25"/>
        <end position="88"/>
    </location>
</feature>
<dbReference type="AlphaFoldDB" id="A0A4Y2JHR5"/>